<name>A0ABR6MD22_MICEC</name>
<proteinExistence type="predicted"/>
<dbReference type="RefSeq" id="WP_184684881.1">
    <property type="nucleotide sequence ID" value="NZ_JACHJC010000001.1"/>
</dbReference>
<dbReference type="EC" id="3.4.16.4" evidence="2"/>
<dbReference type="EMBL" id="JACHJC010000001">
    <property type="protein sequence ID" value="MBB5113275.1"/>
    <property type="molecule type" value="Genomic_DNA"/>
</dbReference>
<accession>A0ABR6MD22</accession>
<protein>
    <submittedName>
        <fullName evidence="2">D-alanyl-D-alanine carboxypeptidase</fullName>
        <ecNumber evidence="2">3.4.16.4</ecNumber>
    </submittedName>
</protein>
<dbReference type="GO" id="GO:0009002">
    <property type="term" value="F:serine-type D-Ala-D-Ala carboxypeptidase activity"/>
    <property type="evidence" value="ECO:0007669"/>
    <property type="project" value="UniProtKB-EC"/>
</dbReference>
<organism evidence="2 3">
    <name type="scientific">Micromonospora echinospora</name>
    <name type="common">Micromonospora purpurea</name>
    <dbReference type="NCBI Taxonomy" id="1877"/>
    <lineage>
        <taxon>Bacteria</taxon>
        <taxon>Bacillati</taxon>
        <taxon>Actinomycetota</taxon>
        <taxon>Actinomycetes</taxon>
        <taxon>Micromonosporales</taxon>
        <taxon>Micromonosporaceae</taxon>
        <taxon>Micromonospora</taxon>
    </lineage>
</organism>
<dbReference type="PANTHER" id="PTHR46825:SF7">
    <property type="entry name" value="D-ALANYL-D-ALANINE CARBOXYPEPTIDASE"/>
    <property type="match status" value="1"/>
</dbReference>
<dbReference type="Gene3D" id="3.40.710.10">
    <property type="entry name" value="DD-peptidase/beta-lactamase superfamily"/>
    <property type="match status" value="1"/>
</dbReference>
<keyword evidence="2" id="KW-0378">Hydrolase</keyword>
<sequence length="362" mass="38318">MSGAARPADAAGGDAFAAVRRVVGQRPDDEATAVVVRLTGPDGRWQCASGVADLATGAAVRDDQRFRIGGVTKTFVAATVLSLAAEGRLGLDDPVRDHLPDLLPRAVTVRRLLDHTSGLADESDVRYNDTEWFLAHRFDTFTPADLTARSLRRPLLFEPGTAQQITRANYVIAGMLVERVTGHPYADEVEARILRPLGLTATSLPGIDPTMPEPHVRGYDHGVDVTEHSPSIHGAAGEMISTVADLDRFLAALFAGEVLSRPWLAEMLRVPPGPYARGGPAFCGAGLDRAELPNGLTVWGMAGIVHGCLSGIVATPDGRSRFVYLVAPTSRGGLRVPPLVQLLVTNAFALFPPSSPGGAGCE</sequence>
<dbReference type="InterPro" id="IPR001466">
    <property type="entry name" value="Beta-lactam-related"/>
</dbReference>
<dbReference type="InterPro" id="IPR012338">
    <property type="entry name" value="Beta-lactam/transpept-like"/>
</dbReference>
<dbReference type="InterPro" id="IPR050491">
    <property type="entry name" value="AmpC-like"/>
</dbReference>
<dbReference type="Proteomes" id="UP000618986">
    <property type="component" value="Unassembled WGS sequence"/>
</dbReference>
<reference evidence="2 3" key="1">
    <citation type="submission" date="2020-08" db="EMBL/GenBank/DDBJ databases">
        <title>Sequencing the genomes of 1000 actinobacteria strains.</title>
        <authorList>
            <person name="Klenk H.-P."/>
        </authorList>
    </citation>
    <scope>NUCLEOTIDE SEQUENCE [LARGE SCALE GENOMIC DNA]</scope>
    <source>
        <strain evidence="2 3">DSM 43036</strain>
    </source>
</reference>
<dbReference type="GeneID" id="300293682"/>
<feature type="domain" description="Beta-lactamase-related" evidence="1">
    <location>
        <begin position="20"/>
        <end position="326"/>
    </location>
</feature>
<keyword evidence="2" id="KW-0121">Carboxypeptidase</keyword>
<keyword evidence="3" id="KW-1185">Reference proteome</keyword>
<evidence type="ECO:0000313" key="3">
    <source>
        <dbReference type="Proteomes" id="UP000618986"/>
    </source>
</evidence>
<keyword evidence="2" id="KW-0645">Protease</keyword>
<dbReference type="PANTHER" id="PTHR46825">
    <property type="entry name" value="D-ALANYL-D-ALANINE-CARBOXYPEPTIDASE/ENDOPEPTIDASE AMPH"/>
    <property type="match status" value="1"/>
</dbReference>
<gene>
    <name evidence="2" type="ORF">FHU28_003114</name>
</gene>
<evidence type="ECO:0000259" key="1">
    <source>
        <dbReference type="Pfam" id="PF00144"/>
    </source>
</evidence>
<dbReference type="Pfam" id="PF00144">
    <property type="entry name" value="Beta-lactamase"/>
    <property type="match status" value="1"/>
</dbReference>
<dbReference type="SUPFAM" id="SSF56601">
    <property type="entry name" value="beta-lactamase/transpeptidase-like"/>
    <property type="match status" value="1"/>
</dbReference>
<evidence type="ECO:0000313" key="2">
    <source>
        <dbReference type="EMBL" id="MBB5113275.1"/>
    </source>
</evidence>
<comment type="caution">
    <text evidence="2">The sequence shown here is derived from an EMBL/GenBank/DDBJ whole genome shotgun (WGS) entry which is preliminary data.</text>
</comment>